<dbReference type="PANTHER" id="PTHR43649:SF11">
    <property type="entry name" value="ABC TRANSPORTER SUBSTRATE-BINDING PROTEIN YESO-RELATED"/>
    <property type="match status" value="1"/>
</dbReference>
<dbReference type="Pfam" id="PF01547">
    <property type="entry name" value="SBP_bac_1"/>
    <property type="match status" value="1"/>
</dbReference>
<gene>
    <name evidence="1" type="primary">yesO_6</name>
    <name evidence="1" type="ORF">SDC9_60987</name>
</gene>
<evidence type="ECO:0000313" key="1">
    <source>
        <dbReference type="EMBL" id="MPM14623.1"/>
    </source>
</evidence>
<organism evidence="1">
    <name type="scientific">bioreactor metagenome</name>
    <dbReference type="NCBI Taxonomy" id="1076179"/>
    <lineage>
        <taxon>unclassified sequences</taxon>
        <taxon>metagenomes</taxon>
        <taxon>ecological metagenomes</taxon>
    </lineage>
</organism>
<dbReference type="EMBL" id="VSSQ01002310">
    <property type="protein sequence ID" value="MPM14623.1"/>
    <property type="molecule type" value="Genomic_DNA"/>
</dbReference>
<proteinExistence type="predicted"/>
<sequence length="426" mass="45163">MKKTVLVLLFVALSASLVFGAGTKEQSAADGGPTTIRWAYWGSGERVTISQKAIELYESRNPGVKVNPEVSGGAGDHFVKVDTQLAGGDGPDIIQMGGNIPDYASVLLPLDKYAGNLLNTSVIDPSAVASGTIGGKLLGVSTGVTMPALVYNKTLLEKVGAPLPKTAMTYDEFRSYLMTLKGKLPSGVYPMQDIGVMSTNSTPFGYWTRYNGTPLYSAATASTAVTAKDAQKYLELFADYRKNGLIPPPDVAAGFAESNADSSAVIAGKVAIGYLYTNQLSGYQAATTDELALIEFPGAAATKALWQAPSQFYTINKDSKNADETIKFINFLVNDPEAALILGSNRGTPASASARAAGSSSPVDQKILDYMQVAGPHTSPETDHVPNDTEFNSTLFLIYQRVAFGQITPAQGGQQIYELLLRLIAK</sequence>
<dbReference type="SUPFAM" id="SSF53850">
    <property type="entry name" value="Periplasmic binding protein-like II"/>
    <property type="match status" value="1"/>
</dbReference>
<comment type="caution">
    <text evidence="1">The sequence shown here is derived from an EMBL/GenBank/DDBJ whole genome shotgun (WGS) entry which is preliminary data.</text>
</comment>
<dbReference type="PANTHER" id="PTHR43649">
    <property type="entry name" value="ARABINOSE-BINDING PROTEIN-RELATED"/>
    <property type="match status" value="1"/>
</dbReference>
<name>A0A644XK74_9ZZZZ</name>
<dbReference type="Gene3D" id="3.40.190.10">
    <property type="entry name" value="Periplasmic binding protein-like II"/>
    <property type="match status" value="2"/>
</dbReference>
<dbReference type="AlphaFoldDB" id="A0A644XK74"/>
<protein>
    <submittedName>
        <fullName evidence="1">Putative ABC transporter substrate-binding protein YesO</fullName>
    </submittedName>
</protein>
<dbReference type="InterPro" id="IPR050490">
    <property type="entry name" value="Bact_solute-bd_prot1"/>
</dbReference>
<dbReference type="InterPro" id="IPR006059">
    <property type="entry name" value="SBP"/>
</dbReference>
<reference evidence="1" key="1">
    <citation type="submission" date="2019-08" db="EMBL/GenBank/DDBJ databases">
        <authorList>
            <person name="Kucharzyk K."/>
            <person name="Murdoch R.W."/>
            <person name="Higgins S."/>
            <person name="Loffler F."/>
        </authorList>
    </citation>
    <scope>NUCLEOTIDE SEQUENCE</scope>
</reference>
<accession>A0A644XK74</accession>